<organism evidence="4 5">
    <name type="scientific">Mycobacterium xenopi</name>
    <dbReference type="NCBI Taxonomy" id="1789"/>
    <lineage>
        <taxon>Bacteria</taxon>
        <taxon>Bacillati</taxon>
        <taxon>Actinomycetota</taxon>
        <taxon>Actinomycetes</taxon>
        <taxon>Mycobacteriales</taxon>
        <taxon>Mycobacteriaceae</taxon>
        <taxon>Mycobacterium</taxon>
    </lineage>
</organism>
<feature type="DNA-binding region" description="H-T-H motif" evidence="2">
    <location>
        <begin position="34"/>
        <end position="53"/>
    </location>
</feature>
<dbReference type="GO" id="GO:0000976">
    <property type="term" value="F:transcription cis-regulatory region binding"/>
    <property type="evidence" value="ECO:0007669"/>
    <property type="project" value="TreeGrafter"/>
</dbReference>
<protein>
    <submittedName>
        <fullName evidence="4">TetR family transcriptional regulator</fullName>
    </submittedName>
</protein>
<dbReference type="KEGG" id="mxe:MYXE_30450"/>
<dbReference type="PRINTS" id="PR00455">
    <property type="entry name" value="HTHTETR"/>
</dbReference>
<proteinExistence type="predicted"/>
<evidence type="ECO:0000256" key="1">
    <source>
        <dbReference type="ARBA" id="ARBA00023125"/>
    </source>
</evidence>
<evidence type="ECO:0000313" key="4">
    <source>
        <dbReference type="EMBL" id="BBU23255.1"/>
    </source>
</evidence>
<dbReference type="GO" id="GO:0003700">
    <property type="term" value="F:DNA-binding transcription factor activity"/>
    <property type="evidence" value="ECO:0007669"/>
    <property type="project" value="TreeGrafter"/>
</dbReference>
<dbReference type="RefSeq" id="WP_085193851.1">
    <property type="nucleotide sequence ID" value="NZ_AP022314.1"/>
</dbReference>
<dbReference type="InterPro" id="IPR009057">
    <property type="entry name" value="Homeodomain-like_sf"/>
</dbReference>
<feature type="domain" description="HTH tetR-type" evidence="3">
    <location>
        <begin position="11"/>
        <end position="71"/>
    </location>
</feature>
<dbReference type="EMBL" id="AP022314">
    <property type="protein sequence ID" value="BBU23255.1"/>
    <property type="molecule type" value="Genomic_DNA"/>
</dbReference>
<dbReference type="SUPFAM" id="SSF48498">
    <property type="entry name" value="Tetracyclin repressor-like, C-terminal domain"/>
    <property type="match status" value="1"/>
</dbReference>
<dbReference type="Gene3D" id="1.10.357.10">
    <property type="entry name" value="Tetracycline Repressor, domain 2"/>
    <property type="match status" value="1"/>
</dbReference>
<gene>
    <name evidence="4" type="ORF">MYXE_30450</name>
</gene>
<dbReference type="PROSITE" id="PS50977">
    <property type="entry name" value="HTH_TETR_2"/>
    <property type="match status" value="1"/>
</dbReference>
<accession>A0AAD1H2J3</accession>
<dbReference type="Pfam" id="PF00440">
    <property type="entry name" value="TetR_N"/>
    <property type="match status" value="1"/>
</dbReference>
<evidence type="ECO:0000313" key="5">
    <source>
        <dbReference type="Proteomes" id="UP000464624"/>
    </source>
</evidence>
<evidence type="ECO:0000256" key="2">
    <source>
        <dbReference type="PROSITE-ProRule" id="PRU00335"/>
    </source>
</evidence>
<evidence type="ECO:0000259" key="3">
    <source>
        <dbReference type="PROSITE" id="PS50977"/>
    </source>
</evidence>
<dbReference type="Proteomes" id="UP000464624">
    <property type="component" value="Chromosome"/>
</dbReference>
<dbReference type="SUPFAM" id="SSF46689">
    <property type="entry name" value="Homeodomain-like"/>
    <property type="match status" value="1"/>
</dbReference>
<name>A0AAD1H2J3_MYCXE</name>
<sequence>MTSADVASAAVSARERILSTAYDLFTRRGIRAVGTDEVVERAGVAKATLYRHFPSKNDLVLAVLERREQRWTLGLVEKQSRLRGKTPEEQLLAIFDVFHDWFANRDGFEGCSFINVLLEMGAQHPAGQASVAYLDNIRDIVRQRARAAGLRDVENFARSWHILMKGSIVAAAEGDVEAAQRAKVMARMLIEQHRG</sequence>
<keyword evidence="1 2" id="KW-0238">DNA-binding</keyword>
<dbReference type="AlphaFoldDB" id="A0AAD1H2J3"/>
<dbReference type="InterPro" id="IPR036271">
    <property type="entry name" value="Tet_transcr_reg_TetR-rel_C_sf"/>
</dbReference>
<reference evidence="4 5" key="1">
    <citation type="submission" date="2019-12" db="EMBL/GenBank/DDBJ databases">
        <title>Complete genome sequence of Mycolicibacterium xenopi str. JCM15661T.</title>
        <authorList>
            <person name="Yoshida M."/>
            <person name="Fukano H."/>
            <person name="Asakura T."/>
            <person name="Hoshino Y."/>
        </authorList>
    </citation>
    <scope>NUCLEOTIDE SEQUENCE [LARGE SCALE GENOMIC DNA]</scope>
    <source>
        <strain evidence="4 5">JCM 15661T</strain>
    </source>
</reference>
<dbReference type="InterPro" id="IPR001647">
    <property type="entry name" value="HTH_TetR"/>
</dbReference>
<dbReference type="PANTHER" id="PTHR30055">
    <property type="entry name" value="HTH-TYPE TRANSCRIPTIONAL REGULATOR RUTR"/>
    <property type="match status" value="1"/>
</dbReference>
<dbReference type="PANTHER" id="PTHR30055:SF200">
    <property type="entry name" value="HTH-TYPE TRANSCRIPTIONAL REPRESSOR BDCR"/>
    <property type="match status" value="1"/>
</dbReference>
<dbReference type="InterPro" id="IPR050109">
    <property type="entry name" value="HTH-type_TetR-like_transc_reg"/>
</dbReference>